<feature type="non-terminal residue" evidence="1">
    <location>
        <position position="1"/>
    </location>
</feature>
<evidence type="ECO:0000313" key="1">
    <source>
        <dbReference type="EMBL" id="SVB90632.1"/>
    </source>
</evidence>
<dbReference type="AlphaFoldDB" id="A0A382HU47"/>
<evidence type="ECO:0008006" key="2">
    <source>
        <dbReference type="Google" id="ProtNLM"/>
    </source>
</evidence>
<reference evidence="1" key="1">
    <citation type="submission" date="2018-05" db="EMBL/GenBank/DDBJ databases">
        <authorList>
            <person name="Lanie J.A."/>
            <person name="Ng W.-L."/>
            <person name="Kazmierczak K.M."/>
            <person name="Andrzejewski T.M."/>
            <person name="Davidsen T.M."/>
            <person name="Wayne K.J."/>
            <person name="Tettelin H."/>
            <person name="Glass J.I."/>
            <person name="Rusch D."/>
            <person name="Podicherti R."/>
            <person name="Tsui H.-C.T."/>
            <person name="Winkler M.E."/>
        </authorList>
    </citation>
    <scope>NUCLEOTIDE SEQUENCE</scope>
</reference>
<organism evidence="1">
    <name type="scientific">marine metagenome</name>
    <dbReference type="NCBI Taxonomy" id="408172"/>
    <lineage>
        <taxon>unclassified sequences</taxon>
        <taxon>metagenomes</taxon>
        <taxon>ecological metagenomes</taxon>
    </lineage>
</organism>
<proteinExistence type="predicted"/>
<sequence>PVNLGCPNCGGVIAITTDQRPIQVACPMCQNQFVIRE</sequence>
<name>A0A382HU47_9ZZZZ</name>
<gene>
    <name evidence="1" type="ORF">METZ01_LOCUS243486</name>
</gene>
<dbReference type="EMBL" id="UINC01063224">
    <property type="protein sequence ID" value="SVB90632.1"/>
    <property type="molecule type" value="Genomic_DNA"/>
</dbReference>
<protein>
    <recommendedName>
        <fullName evidence="2">Nudix hydrolase N-terminal domain-containing protein</fullName>
    </recommendedName>
</protein>
<accession>A0A382HU47</accession>